<reference evidence="1" key="1">
    <citation type="submission" date="2023-04" db="EMBL/GenBank/DDBJ databases">
        <title>The environmental microbiomes in feedlot watering bowls are a reservoir of florfenicol resistance for bovine respiratory disease pathogens.</title>
        <authorList>
            <person name="Kos D.W."/>
            <person name="Ruzzini A.C."/>
            <person name="Schreiner B."/>
            <person name="Jelinski M.D."/>
        </authorList>
    </citation>
    <scope>NUCLEOTIDE SEQUENCE</scope>
    <source>
        <strain evidence="1">WB3</strain>
    </source>
</reference>
<comment type="caution">
    <text evidence="1">The sequence shown here is derived from an EMBL/GenBank/DDBJ whole genome shotgun (WGS) entry which is preliminary data.</text>
</comment>
<sequence length="60" mass="6831">MKGNGIFQAVKIALTEAASTRTYTKKDKDRKAMAKMAYLKAVLLAVIRCFKCKDKNKRYT</sequence>
<dbReference type="Proteomes" id="UP001241935">
    <property type="component" value="Unassembled WGS sequence"/>
</dbReference>
<proteinExistence type="predicted"/>
<gene>
    <name evidence="1" type="ORF">QOR41_03625</name>
</gene>
<protein>
    <recommendedName>
        <fullName evidence="3">IS110 family transposase</fullName>
    </recommendedName>
</protein>
<evidence type="ECO:0008006" key="3">
    <source>
        <dbReference type="Google" id="ProtNLM"/>
    </source>
</evidence>
<dbReference type="AlphaFoldDB" id="A0AAW6UTL3"/>
<organism evidence="1 2">
    <name type="scientific">Acinetobacter terrestris</name>
    <dbReference type="NCBI Taxonomy" id="2529843"/>
    <lineage>
        <taxon>Bacteria</taxon>
        <taxon>Pseudomonadati</taxon>
        <taxon>Pseudomonadota</taxon>
        <taxon>Gammaproteobacteria</taxon>
        <taxon>Moraxellales</taxon>
        <taxon>Moraxellaceae</taxon>
        <taxon>Acinetobacter</taxon>
        <taxon>Acinetobacter Taxon 24</taxon>
    </lineage>
</organism>
<name>A0AAW6UTL3_9GAMM</name>
<evidence type="ECO:0000313" key="1">
    <source>
        <dbReference type="EMBL" id="MDK1682940.1"/>
    </source>
</evidence>
<dbReference type="RefSeq" id="WP_284066393.1">
    <property type="nucleotide sequence ID" value="NZ_JASKNE010000001.1"/>
</dbReference>
<accession>A0AAW6UTL3</accession>
<evidence type="ECO:0000313" key="2">
    <source>
        <dbReference type="Proteomes" id="UP001241935"/>
    </source>
</evidence>
<dbReference type="EMBL" id="JASKNE010000001">
    <property type="protein sequence ID" value="MDK1682940.1"/>
    <property type="molecule type" value="Genomic_DNA"/>
</dbReference>